<comment type="caution">
    <text evidence="1">The sequence shown here is derived from an EMBL/GenBank/DDBJ whole genome shotgun (WGS) entry which is preliminary data.</text>
</comment>
<dbReference type="AlphaFoldDB" id="A0A634Z308"/>
<sequence>MEKQFISFQQIVKEIKELELKKNETMYFNEFLNILYREELLSYDVEQHEAFIKSNRDYIESLKNKRRRYQSRFIIVVYLRDMYNELKKLNRSLGLTTSNKNIELIEEYESISGQEKELDNGKKAVFLVDMKYKNKKEIIISIMDVNKNPADYSPYEDRTVYREVINTFRRPVAYLKALQRGLEAFDQIKTSSIY</sequence>
<proteinExistence type="predicted"/>
<reference evidence="1" key="1">
    <citation type="submission" date="2018-07" db="EMBL/GenBank/DDBJ databases">
        <authorList>
            <person name="Ashton P.M."/>
            <person name="Dallman T."/>
            <person name="Nair S."/>
            <person name="De Pinna E."/>
            <person name="Peters T."/>
            <person name="Grant K."/>
        </authorList>
    </citation>
    <scope>NUCLEOTIDE SEQUENCE</scope>
    <source>
        <strain evidence="1">358409</strain>
    </source>
</reference>
<dbReference type="EMBL" id="AAMIHV010000036">
    <property type="protein sequence ID" value="EDH6431430.1"/>
    <property type="molecule type" value="Genomic_DNA"/>
</dbReference>
<name>A0A634Z308_SALET</name>
<evidence type="ECO:0000313" key="1">
    <source>
        <dbReference type="EMBL" id="EDH6431430.1"/>
    </source>
</evidence>
<gene>
    <name evidence="1" type="ORF">CB395_21810</name>
</gene>
<protein>
    <submittedName>
        <fullName evidence="1">Uncharacterized protein</fullName>
    </submittedName>
</protein>
<organism evidence="1">
    <name type="scientific">Salmonella enterica subsp. enterica serovar Braenderup</name>
    <dbReference type="NCBI Taxonomy" id="149391"/>
    <lineage>
        <taxon>Bacteria</taxon>
        <taxon>Pseudomonadati</taxon>
        <taxon>Pseudomonadota</taxon>
        <taxon>Gammaproteobacteria</taxon>
        <taxon>Enterobacterales</taxon>
        <taxon>Enterobacteriaceae</taxon>
        <taxon>Salmonella</taxon>
    </lineage>
</organism>
<accession>A0A634Z308</accession>